<accession>A0A8X6F5X0</accession>
<dbReference type="Proteomes" id="UP000887116">
    <property type="component" value="Unassembled WGS sequence"/>
</dbReference>
<organism evidence="2 3">
    <name type="scientific">Trichonephila clavata</name>
    <name type="common">Joro spider</name>
    <name type="synonym">Nephila clavata</name>
    <dbReference type="NCBI Taxonomy" id="2740835"/>
    <lineage>
        <taxon>Eukaryota</taxon>
        <taxon>Metazoa</taxon>
        <taxon>Ecdysozoa</taxon>
        <taxon>Arthropoda</taxon>
        <taxon>Chelicerata</taxon>
        <taxon>Arachnida</taxon>
        <taxon>Araneae</taxon>
        <taxon>Araneomorphae</taxon>
        <taxon>Entelegynae</taxon>
        <taxon>Araneoidea</taxon>
        <taxon>Nephilidae</taxon>
        <taxon>Trichonephila</taxon>
    </lineage>
</organism>
<keyword evidence="1" id="KW-0472">Membrane</keyword>
<evidence type="ECO:0000313" key="3">
    <source>
        <dbReference type="Proteomes" id="UP000887116"/>
    </source>
</evidence>
<evidence type="ECO:0000256" key="1">
    <source>
        <dbReference type="SAM" id="Phobius"/>
    </source>
</evidence>
<keyword evidence="1" id="KW-0812">Transmembrane</keyword>
<dbReference type="AlphaFoldDB" id="A0A8X6F5X0"/>
<reference evidence="2" key="1">
    <citation type="submission" date="2020-07" db="EMBL/GenBank/DDBJ databases">
        <title>Multicomponent nature underlies the extraordinary mechanical properties of spider dragline silk.</title>
        <authorList>
            <person name="Kono N."/>
            <person name="Nakamura H."/>
            <person name="Mori M."/>
            <person name="Yoshida Y."/>
            <person name="Ohtoshi R."/>
            <person name="Malay A.D."/>
            <person name="Moran D.A.P."/>
            <person name="Tomita M."/>
            <person name="Numata K."/>
            <person name="Arakawa K."/>
        </authorList>
    </citation>
    <scope>NUCLEOTIDE SEQUENCE</scope>
</reference>
<feature type="transmembrane region" description="Helical" evidence="1">
    <location>
        <begin position="37"/>
        <end position="57"/>
    </location>
</feature>
<name>A0A8X6F5X0_TRICU</name>
<comment type="caution">
    <text evidence="2">The sequence shown here is derived from an EMBL/GenBank/DDBJ whole genome shotgun (WGS) entry which is preliminary data.</text>
</comment>
<sequence length="165" mass="19361">MKRYLRHHVLFARSPNSIPLLRTAFENPPFVVVARTFWVVILGVMYLGHGNLTVNFYPTNVNNKKLRARTSESRKRHYERRIGAAKVYLWKVVAKRRFPQTWNPCLQVGDQPRLSSALQSPSCNEYPYGTFKQTLRREVHHVRPIETLLILAFTYSLNKCIFTSR</sequence>
<protein>
    <submittedName>
        <fullName evidence="2">Uncharacterized protein</fullName>
    </submittedName>
</protein>
<proteinExistence type="predicted"/>
<dbReference type="EMBL" id="BMAO01001127">
    <property type="protein sequence ID" value="GFQ71242.1"/>
    <property type="molecule type" value="Genomic_DNA"/>
</dbReference>
<keyword evidence="3" id="KW-1185">Reference proteome</keyword>
<dbReference type="OrthoDB" id="10372717at2759"/>
<keyword evidence="1" id="KW-1133">Transmembrane helix</keyword>
<gene>
    <name evidence="2" type="ORF">TNCT_657481</name>
</gene>
<evidence type="ECO:0000313" key="2">
    <source>
        <dbReference type="EMBL" id="GFQ71242.1"/>
    </source>
</evidence>